<organism evidence="2 3">
    <name type="scientific">Pseudovibrio ascidiaceicola</name>
    <dbReference type="NCBI Taxonomy" id="285279"/>
    <lineage>
        <taxon>Bacteria</taxon>
        <taxon>Pseudomonadati</taxon>
        <taxon>Pseudomonadota</taxon>
        <taxon>Alphaproteobacteria</taxon>
        <taxon>Hyphomicrobiales</taxon>
        <taxon>Stappiaceae</taxon>
        <taxon>Pseudovibrio</taxon>
    </lineage>
</organism>
<proteinExistence type="predicted"/>
<dbReference type="EMBL" id="FOSK01000001">
    <property type="protein sequence ID" value="SFK00992.1"/>
    <property type="molecule type" value="Genomic_DNA"/>
</dbReference>
<keyword evidence="3" id="KW-1185">Reference proteome</keyword>
<dbReference type="InterPro" id="IPR018490">
    <property type="entry name" value="cNMP-bd_dom_sf"/>
</dbReference>
<gene>
    <name evidence="2" type="ORF">SAMN04488518_101742</name>
</gene>
<dbReference type="SUPFAM" id="SSF51206">
    <property type="entry name" value="cAMP-binding domain-like"/>
    <property type="match status" value="1"/>
</dbReference>
<protein>
    <submittedName>
        <fullName evidence="2">cAMP-binding domain of CRP or a regulatory subunit of cAMP-dependent protein kinases</fullName>
    </submittedName>
</protein>
<dbReference type="RefSeq" id="WP_084408011.1">
    <property type="nucleotide sequence ID" value="NZ_FOSK01000001.1"/>
</dbReference>
<dbReference type="Pfam" id="PF00027">
    <property type="entry name" value="cNMP_binding"/>
    <property type="match status" value="1"/>
</dbReference>
<dbReference type="CDD" id="cd00038">
    <property type="entry name" value="CAP_ED"/>
    <property type="match status" value="1"/>
</dbReference>
<dbReference type="InterPro" id="IPR014710">
    <property type="entry name" value="RmlC-like_jellyroll"/>
</dbReference>
<dbReference type="Proteomes" id="UP000199598">
    <property type="component" value="Unassembled WGS sequence"/>
</dbReference>
<reference evidence="2 3" key="1">
    <citation type="submission" date="2016-10" db="EMBL/GenBank/DDBJ databases">
        <authorList>
            <person name="Varghese N."/>
            <person name="Submissions S."/>
        </authorList>
    </citation>
    <scope>NUCLEOTIDE SEQUENCE [LARGE SCALE GENOMIC DNA]</scope>
    <source>
        <strain evidence="2 3">DSM 16392</strain>
    </source>
</reference>
<comment type="caution">
    <text evidence="2">The sequence shown here is derived from an EMBL/GenBank/DDBJ whole genome shotgun (WGS) entry which is preliminary data.</text>
</comment>
<evidence type="ECO:0000313" key="3">
    <source>
        <dbReference type="Proteomes" id="UP000199598"/>
    </source>
</evidence>
<dbReference type="PROSITE" id="PS50042">
    <property type="entry name" value="CNMP_BINDING_3"/>
    <property type="match status" value="1"/>
</dbReference>
<evidence type="ECO:0000259" key="1">
    <source>
        <dbReference type="PROSITE" id="PS50042"/>
    </source>
</evidence>
<sequence length="220" mass="25688">MTIKSLAEIGHKEVLEWVKTGPFLLRHMEPGDYLLRQGQNLEHLYWIEDGFCTVSYTAANGRRFSHGRFNIEDRLYGEIEFLTGKPIQFDIRCDGPVSVRVIPIAELEALLVQHPHVGIWLSQCLADTYQGVMDRVTSHFMYPLAYNIAKDLLMRERGNKPPIQFERVFREAERFGCSERVYRRAVSQLIEHGLVEKRGRELKVANHTKLERYLAEEEER</sequence>
<dbReference type="Gene3D" id="2.60.120.10">
    <property type="entry name" value="Jelly Rolls"/>
    <property type="match status" value="1"/>
</dbReference>
<name>A0A1I3W0M9_9HYPH</name>
<evidence type="ECO:0000313" key="2">
    <source>
        <dbReference type="EMBL" id="SFK00992.1"/>
    </source>
</evidence>
<accession>A0A1I3W0M9</accession>
<dbReference type="InterPro" id="IPR000595">
    <property type="entry name" value="cNMP-bd_dom"/>
</dbReference>
<feature type="domain" description="Cyclic nucleotide-binding" evidence="1">
    <location>
        <begin position="2"/>
        <end position="111"/>
    </location>
</feature>